<dbReference type="SMART" id="SM00355">
    <property type="entry name" value="ZnF_C2H2"/>
    <property type="match status" value="17"/>
</dbReference>
<dbReference type="Pfam" id="PF13912">
    <property type="entry name" value="zf-C2H2_6"/>
    <property type="match status" value="1"/>
</dbReference>
<comment type="similarity">
    <text evidence="2">Belongs to the krueppel C2H2-type zinc-finger protein family.</text>
</comment>
<protein>
    <submittedName>
        <fullName evidence="13">Putative c2h2-type zn-finger protein</fullName>
    </submittedName>
</protein>
<dbReference type="FunFam" id="3.30.160.60:FF:000110">
    <property type="entry name" value="Zinc finger protein-like"/>
    <property type="match status" value="1"/>
</dbReference>
<evidence type="ECO:0000256" key="8">
    <source>
        <dbReference type="ARBA" id="ARBA00023242"/>
    </source>
</evidence>
<keyword evidence="6" id="KW-0862">Zinc</keyword>
<accession>A0A0P6J1A3</accession>
<dbReference type="GO" id="GO:0008270">
    <property type="term" value="F:zinc ion binding"/>
    <property type="evidence" value="ECO:0007669"/>
    <property type="project" value="UniProtKB-KW"/>
</dbReference>
<organism evidence="13">
    <name type="scientific">Aedes aegypti</name>
    <name type="common">Yellowfever mosquito</name>
    <name type="synonym">Culex aegypti</name>
    <dbReference type="NCBI Taxonomy" id="7159"/>
    <lineage>
        <taxon>Eukaryota</taxon>
        <taxon>Metazoa</taxon>
        <taxon>Ecdysozoa</taxon>
        <taxon>Arthropoda</taxon>
        <taxon>Hexapoda</taxon>
        <taxon>Insecta</taxon>
        <taxon>Pterygota</taxon>
        <taxon>Neoptera</taxon>
        <taxon>Endopterygota</taxon>
        <taxon>Diptera</taxon>
        <taxon>Nematocera</taxon>
        <taxon>Culicoidea</taxon>
        <taxon>Culicidae</taxon>
        <taxon>Culicinae</taxon>
        <taxon>Aedini</taxon>
        <taxon>Aedes</taxon>
        <taxon>Stegomyia</taxon>
    </lineage>
</organism>
<dbReference type="GO" id="GO:0000978">
    <property type="term" value="F:RNA polymerase II cis-regulatory region sequence-specific DNA binding"/>
    <property type="evidence" value="ECO:0007669"/>
    <property type="project" value="TreeGrafter"/>
</dbReference>
<feature type="compositionally biased region" description="Basic and acidic residues" evidence="11">
    <location>
        <begin position="335"/>
        <end position="352"/>
    </location>
</feature>
<dbReference type="EMBL" id="GDUN01000108">
    <property type="protein sequence ID" value="JAN95811.1"/>
    <property type="molecule type" value="mRNA"/>
</dbReference>
<dbReference type="AlphaFoldDB" id="A0A0P6J1A3"/>
<feature type="domain" description="C2H2-type" evidence="12">
    <location>
        <begin position="771"/>
        <end position="793"/>
    </location>
</feature>
<feature type="domain" description="C2H2-type" evidence="12">
    <location>
        <begin position="715"/>
        <end position="742"/>
    </location>
</feature>
<dbReference type="FunFam" id="3.30.160.60:FF:000145">
    <property type="entry name" value="Zinc finger protein 574"/>
    <property type="match status" value="1"/>
</dbReference>
<feature type="compositionally biased region" description="Basic and acidic residues" evidence="11">
    <location>
        <begin position="367"/>
        <end position="392"/>
    </location>
</feature>
<dbReference type="InterPro" id="IPR050527">
    <property type="entry name" value="Snail/Krueppel_Znf"/>
</dbReference>
<dbReference type="FunFam" id="3.30.160.60:FF:002343">
    <property type="entry name" value="Zinc finger protein 33A"/>
    <property type="match status" value="1"/>
</dbReference>
<feature type="domain" description="C2H2-type" evidence="12">
    <location>
        <begin position="70"/>
        <end position="98"/>
    </location>
</feature>
<dbReference type="VEuPathDB" id="VectorBase:AAEL004774"/>
<reference evidence="13" key="1">
    <citation type="journal article" date="2016" name="PLoS ONE">
        <title>A Deep Insight into the Sialome of Male and Female Aedes aegypti Mosquitoes.</title>
        <authorList>
            <person name="Ribeiro J.M."/>
            <person name="Martin-Martin I."/>
            <person name="Arca B."/>
            <person name="Calvo E."/>
        </authorList>
    </citation>
    <scope>NUCLEOTIDE SEQUENCE</scope>
    <source>
        <strain evidence="13">Liverpool</strain>
        <tissue evidence="13">Salivary glands</tissue>
    </source>
</reference>
<evidence type="ECO:0000259" key="12">
    <source>
        <dbReference type="PROSITE" id="PS50157"/>
    </source>
</evidence>
<dbReference type="GO" id="GO:0005634">
    <property type="term" value="C:nucleus"/>
    <property type="evidence" value="ECO:0007669"/>
    <property type="project" value="UniProtKB-SubCell"/>
</dbReference>
<keyword evidence="3" id="KW-0479">Metal-binding</keyword>
<evidence type="ECO:0000256" key="3">
    <source>
        <dbReference type="ARBA" id="ARBA00022723"/>
    </source>
</evidence>
<dbReference type="SUPFAM" id="SSF57667">
    <property type="entry name" value="beta-beta-alpha zinc fingers"/>
    <property type="match status" value="7"/>
</dbReference>
<dbReference type="GO" id="GO:0000981">
    <property type="term" value="F:DNA-binding transcription factor activity, RNA polymerase II-specific"/>
    <property type="evidence" value="ECO:0007669"/>
    <property type="project" value="TreeGrafter"/>
</dbReference>
<keyword evidence="7" id="KW-0238">DNA-binding</keyword>
<dbReference type="PROSITE" id="PS50157">
    <property type="entry name" value="ZINC_FINGER_C2H2_2"/>
    <property type="match status" value="13"/>
</dbReference>
<keyword evidence="5 10" id="KW-0863">Zinc-finger</keyword>
<feature type="domain" description="C2H2-type" evidence="12">
    <location>
        <begin position="658"/>
        <end position="685"/>
    </location>
</feature>
<comment type="subcellular location">
    <subcellularLocation>
        <location evidence="1">Nucleus</location>
    </subcellularLocation>
</comment>
<evidence type="ECO:0000256" key="1">
    <source>
        <dbReference type="ARBA" id="ARBA00004123"/>
    </source>
</evidence>
<dbReference type="FunFam" id="3.30.160.60:FF:002388">
    <property type="entry name" value="Uncharacterized protein, isoform B"/>
    <property type="match status" value="1"/>
</dbReference>
<feature type="domain" description="C2H2-type" evidence="12">
    <location>
        <begin position="184"/>
        <end position="211"/>
    </location>
</feature>
<dbReference type="Pfam" id="PF00096">
    <property type="entry name" value="zf-C2H2"/>
    <property type="match status" value="4"/>
</dbReference>
<evidence type="ECO:0000256" key="2">
    <source>
        <dbReference type="ARBA" id="ARBA00006991"/>
    </source>
</evidence>
<feature type="domain" description="C2H2-type" evidence="12">
    <location>
        <begin position="212"/>
        <end position="239"/>
    </location>
</feature>
<name>A0A0P6J1A3_AEDAE</name>
<feature type="domain" description="C2H2-type" evidence="12">
    <location>
        <begin position="156"/>
        <end position="183"/>
    </location>
</feature>
<dbReference type="PANTHER" id="PTHR24388">
    <property type="entry name" value="ZINC FINGER PROTEIN"/>
    <property type="match status" value="1"/>
</dbReference>
<evidence type="ECO:0000256" key="10">
    <source>
        <dbReference type="PROSITE-ProRule" id="PRU00042"/>
    </source>
</evidence>
<evidence type="ECO:0000256" key="5">
    <source>
        <dbReference type="ARBA" id="ARBA00022771"/>
    </source>
</evidence>
<feature type="region of interest" description="Disordered" evidence="11">
    <location>
        <begin position="299"/>
        <end position="392"/>
    </location>
</feature>
<evidence type="ECO:0000256" key="11">
    <source>
        <dbReference type="SAM" id="MobiDB-lite"/>
    </source>
</evidence>
<comment type="similarity">
    <text evidence="9">Belongs to the snail C2H2-type zinc-finger protein family.</text>
</comment>
<keyword evidence="4" id="KW-0677">Repeat</keyword>
<feature type="domain" description="C2H2-type" evidence="12">
    <location>
        <begin position="624"/>
        <end position="652"/>
    </location>
</feature>
<dbReference type="Gene3D" id="3.30.160.60">
    <property type="entry name" value="Classic Zinc Finger"/>
    <property type="match status" value="11"/>
</dbReference>
<sequence>MSSEEDEPSSQMKKRGHPSTSEESPPRKVRKGSDDDLDGKHYACEICDQVFLHKANFLRHTQRHEPPGGFVCSLCYQTFTTEWDRSRHKRDEHSVYRCRICSAEYPIEADFKNHIQQQHEGRDCEYDICPTCGQQFKSSTQLKVHIGSKCGTEKKHKCSECNSLYLTQASLNAHMIKHVGEKSHLCNYCGASFLNKGQLKVHERMHTGEKPYKCNQCDKAFAHRESLITHSTTHSGIKPYHCSYCGSRFSCIGNLLKHRRARPDTCGLPQHCLTNKIVPRPNIKTMPNLTDRQVYVSKVLQRSGPPRPRNRPSITIDDREDIKPVVVKQSAERITSMDKYGDSDSSNDDTKVYKPNTSKAKSLVNLKVEHSSNEDDRYDDSSNSKSEFEQRNETIDCVEVKVEEDDDQNDFKVVEDVSQEILYETVIEADEFVELEDDDDDKHDYKPQLPMYDSKGIRRTFSEKPPVVTEKRRRGRPKKPPPPPLDPEKVVVLDLEQQRREIEAQRAIYEESVTTISVDCYRCNHCPIQYVSPYLAGKHLEKEHGIVLKELLKTLQYDREYTRERKYQCRYCERMYANEKALEKHVILHGPDGRLIHKCQCCALHFETEEEVLYHGKVEHPDRLLCYECDIVFREHEKLVRHRNHQHVGEKIIKKYHYVCPTCGKSFSSRAAVSDHERSNCGRNPLYQCEVCLKSFHTASSLKNHYTLHTDELPYSCQYCAKAYRTKGQVKVHERQHTGEKPFHCEFCPKSFAHRESLSTHRSSHTGVKRFMCSGCGQRFTCVSNLQAHKRSHKDTCGMVPNVSRVAGPEGYHELPEGYVIPFPKYEVVDSN</sequence>
<evidence type="ECO:0000256" key="7">
    <source>
        <dbReference type="ARBA" id="ARBA00023125"/>
    </source>
</evidence>
<feature type="domain" description="C2H2-type" evidence="12">
    <location>
        <begin position="743"/>
        <end position="770"/>
    </location>
</feature>
<dbReference type="InterPro" id="IPR013087">
    <property type="entry name" value="Znf_C2H2_type"/>
</dbReference>
<dbReference type="FunFam" id="3.30.160.60:FF:000065">
    <property type="entry name" value="B-cell CLL/lymphoma 6, member B"/>
    <property type="match status" value="1"/>
</dbReference>
<feature type="region of interest" description="Disordered" evidence="11">
    <location>
        <begin position="1"/>
        <end position="35"/>
    </location>
</feature>
<dbReference type="InterPro" id="IPR036236">
    <property type="entry name" value="Znf_C2H2_sf"/>
</dbReference>
<evidence type="ECO:0000256" key="6">
    <source>
        <dbReference type="ARBA" id="ARBA00022833"/>
    </source>
</evidence>
<dbReference type="FunFam" id="3.30.160.60:FF:001530">
    <property type="entry name" value="Zinc finger protein 268"/>
    <property type="match status" value="1"/>
</dbReference>
<evidence type="ECO:0000256" key="4">
    <source>
        <dbReference type="ARBA" id="ARBA00022737"/>
    </source>
</evidence>
<feature type="region of interest" description="Disordered" evidence="11">
    <location>
        <begin position="437"/>
        <end position="488"/>
    </location>
</feature>
<evidence type="ECO:0000313" key="13">
    <source>
        <dbReference type="EMBL" id="JAN95811.1"/>
    </source>
</evidence>
<dbReference type="PANTHER" id="PTHR24388:SF54">
    <property type="entry name" value="PROTEIN ESCARGOT"/>
    <property type="match status" value="1"/>
</dbReference>
<feature type="domain" description="C2H2-type" evidence="12">
    <location>
        <begin position="240"/>
        <end position="269"/>
    </location>
</feature>
<feature type="domain" description="C2H2-type" evidence="12">
    <location>
        <begin position="42"/>
        <end position="64"/>
    </location>
</feature>
<feature type="domain" description="C2H2-type" evidence="12">
    <location>
        <begin position="687"/>
        <end position="714"/>
    </location>
</feature>
<keyword evidence="8" id="KW-0539">Nucleus</keyword>
<dbReference type="PROSITE" id="PS00028">
    <property type="entry name" value="ZINC_FINGER_C2H2_1"/>
    <property type="match status" value="13"/>
</dbReference>
<proteinExistence type="evidence at transcript level"/>
<evidence type="ECO:0000256" key="9">
    <source>
        <dbReference type="ARBA" id="ARBA00037948"/>
    </source>
</evidence>
<feature type="domain" description="C2H2-type" evidence="12">
    <location>
        <begin position="567"/>
        <end position="594"/>
    </location>
</feature>